<organism evidence="1 2">
    <name type="scientific">Albugo candida</name>
    <dbReference type="NCBI Taxonomy" id="65357"/>
    <lineage>
        <taxon>Eukaryota</taxon>
        <taxon>Sar</taxon>
        <taxon>Stramenopiles</taxon>
        <taxon>Oomycota</taxon>
        <taxon>Peronosporomycetes</taxon>
        <taxon>Albuginales</taxon>
        <taxon>Albuginaceae</taxon>
        <taxon>Albugo</taxon>
    </lineage>
</organism>
<comment type="caution">
    <text evidence="1">The sequence shown here is derived from an EMBL/GenBank/DDBJ whole genome shotgun (WGS) entry which is preliminary data.</text>
</comment>
<protein>
    <submittedName>
        <fullName evidence="1">Uncharacterized protein</fullName>
    </submittedName>
</protein>
<dbReference type="AlphaFoldDB" id="A0A024G6X0"/>
<keyword evidence="2" id="KW-1185">Reference proteome</keyword>
<evidence type="ECO:0000313" key="2">
    <source>
        <dbReference type="Proteomes" id="UP000053237"/>
    </source>
</evidence>
<sequence length="116" mass="13397">MTASRDESRILRSLMVLQECSLFILLAWTDCKWFHPLIIVLGCSEPCSLTKVLFNNYDNVNAYKMHPTAMGKLLNAFKLHLHIEKEKHAVGMFNVRAHWSVKNDQIHQLFLALTSL</sequence>
<dbReference type="EMBL" id="CAIX01000034">
    <property type="protein sequence ID" value="CCI42493.1"/>
    <property type="molecule type" value="Genomic_DNA"/>
</dbReference>
<dbReference type="InParanoid" id="A0A024G6X0"/>
<dbReference type="Proteomes" id="UP000053237">
    <property type="component" value="Unassembled WGS sequence"/>
</dbReference>
<name>A0A024G6X0_9STRA</name>
<proteinExistence type="predicted"/>
<gene>
    <name evidence="1" type="ORF">BN9_032770</name>
</gene>
<accession>A0A024G6X0</accession>
<evidence type="ECO:0000313" key="1">
    <source>
        <dbReference type="EMBL" id="CCI42493.1"/>
    </source>
</evidence>
<reference evidence="1 2" key="1">
    <citation type="submission" date="2012-05" db="EMBL/GenBank/DDBJ databases">
        <title>Recombination and specialization in a pathogen metapopulation.</title>
        <authorList>
            <person name="Gardiner A."/>
            <person name="Kemen E."/>
            <person name="Schultz-Larsen T."/>
            <person name="MacLean D."/>
            <person name="Van Oosterhout C."/>
            <person name="Jones J.D.G."/>
        </authorList>
    </citation>
    <scope>NUCLEOTIDE SEQUENCE [LARGE SCALE GENOMIC DNA]</scope>
    <source>
        <strain evidence="1 2">Ac Nc2</strain>
    </source>
</reference>